<dbReference type="InterPro" id="IPR008278">
    <property type="entry name" value="4-PPantetheinyl_Trfase_dom"/>
</dbReference>
<dbReference type="EMBL" id="VFRR01000011">
    <property type="protein sequence ID" value="TPE52856.1"/>
    <property type="molecule type" value="Genomic_DNA"/>
</dbReference>
<keyword evidence="16" id="KW-1185">Reference proteome</keyword>
<keyword evidence="6 13" id="KW-0479">Metal-binding</keyword>
<dbReference type="NCBIfam" id="TIGR00516">
    <property type="entry name" value="acpS"/>
    <property type="match status" value="1"/>
</dbReference>
<comment type="caution">
    <text evidence="15">The sequence shown here is derived from an EMBL/GenBank/DDBJ whole genome shotgun (WGS) entry which is preliminary data.</text>
</comment>
<evidence type="ECO:0000313" key="16">
    <source>
        <dbReference type="Proteomes" id="UP000315901"/>
    </source>
</evidence>
<evidence type="ECO:0000256" key="9">
    <source>
        <dbReference type="ARBA" id="ARBA00023098"/>
    </source>
</evidence>
<comment type="cofactor">
    <cofactor evidence="1 13">
        <name>Mg(2+)</name>
        <dbReference type="ChEBI" id="CHEBI:18420"/>
    </cofactor>
</comment>
<feature type="domain" description="4'-phosphopantetheinyl transferase" evidence="14">
    <location>
        <begin position="4"/>
        <end position="114"/>
    </location>
</feature>
<evidence type="ECO:0000256" key="13">
    <source>
        <dbReference type="HAMAP-Rule" id="MF_00101"/>
    </source>
</evidence>
<dbReference type="OrthoDB" id="517356at2"/>
<dbReference type="GO" id="GO:0005829">
    <property type="term" value="C:cytosol"/>
    <property type="evidence" value="ECO:0007669"/>
    <property type="project" value="TreeGrafter"/>
</dbReference>
<evidence type="ECO:0000256" key="11">
    <source>
        <dbReference type="ARBA" id="ARBA00050875"/>
    </source>
</evidence>
<dbReference type="GO" id="GO:0000287">
    <property type="term" value="F:magnesium ion binding"/>
    <property type="evidence" value="ECO:0007669"/>
    <property type="project" value="UniProtKB-UniRule"/>
</dbReference>
<accession>A0A501X0Y6</accession>
<comment type="function">
    <text evidence="12">Transfers the 4'-phosphopantetheine moiety from coenzyme A to the 'Ser-36' of acyl-carrier-protein.</text>
</comment>
<keyword evidence="7 13" id="KW-0276">Fatty acid metabolism</keyword>
<dbReference type="InterPro" id="IPR002582">
    <property type="entry name" value="ACPS"/>
</dbReference>
<keyword evidence="4 13" id="KW-0444">Lipid biosynthesis</keyword>
<dbReference type="InterPro" id="IPR050559">
    <property type="entry name" value="P-Pant_transferase_sf"/>
</dbReference>
<evidence type="ECO:0000256" key="1">
    <source>
        <dbReference type="ARBA" id="ARBA00001946"/>
    </source>
</evidence>
<dbReference type="Pfam" id="PF01648">
    <property type="entry name" value="ACPS"/>
    <property type="match status" value="1"/>
</dbReference>
<evidence type="ECO:0000313" key="15">
    <source>
        <dbReference type="EMBL" id="TPE52856.1"/>
    </source>
</evidence>
<dbReference type="Gene3D" id="3.90.470.20">
    <property type="entry name" value="4'-phosphopantetheinyl transferase domain"/>
    <property type="match status" value="1"/>
</dbReference>
<dbReference type="FunFam" id="3.90.470.20:FF:000001">
    <property type="entry name" value="Holo-[acyl-carrier-protein] synthase"/>
    <property type="match status" value="1"/>
</dbReference>
<dbReference type="AlphaFoldDB" id="A0A501X0Y6"/>
<evidence type="ECO:0000256" key="7">
    <source>
        <dbReference type="ARBA" id="ARBA00022832"/>
    </source>
</evidence>
<dbReference type="InterPro" id="IPR004568">
    <property type="entry name" value="Ppantetheine-prot_Trfase_dom"/>
</dbReference>
<sequence length="131" mass="14386">MIIGIGTDLVDIRRIATSIEKTGERFVRRILSDSEVAQWQQISTSERANAFVAKRFAAKEAAVKAIGTGIGNGVSFQHFTVANLPSGQPVLTVAKEIEQLVGQPIKWHLTLSDERHYAQAFVIAEAIEPEE</sequence>
<dbReference type="GO" id="GO:0008897">
    <property type="term" value="F:holo-[acyl-carrier-protein] synthase activity"/>
    <property type="evidence" value="ECO:0007669"/>
    <property type="project" value="UniProtKB-UniRule"/>
</dbReference>
<dbReference type="InterPro" id="IPR037143">
    <property type="entry name" value="4-PPantetheinyl_Trfase_dom_sf"/>
</dbReference>
<evidence type="ECO:0000256" key="12">
    <source>
        <dbReference type="ARBA" id="ARBA00054726"/>
    </source>
</evidence>
<comment type="similarity">
    <text evidence="13">Belongs to the P-Pant transferase superfamily. AcpS family.</text>
</comment>
<evidence type="ECO:0000259" key="14">
    <source>
        <dbReference type="Pfam" id="PF01648"/>
    </source>
</evidence>
<organism evidence="15 16">
    <name type="scientific">Maribrevibacterium harenarium</name>
    <dbReference type="NCBI Taxonomy" id="2589817"/>
    <lineage>
        <taxon>Bacteria</taxon>
        <taxon>Pseudomonadati</taxon>
        <taxon>Pseudomonadota</taxon>
        <taxon>Gammaproteobacteria</taxon>
        <taxon>Oceanospirillales</taxon>
        <taxon>Oceanospirillaceae</taxon>
        <taxon>Maribrevibacterium</taxon>
    </lineage>
</organism>
<gene>
    <name evidence="13" type="primary">acpS</name>
    <name evidence="15" type="ORF">FJM67_07525</name>
</gene>
<dbReference type="Proteomes" id="UP000315901">
    <property type="component" value="Unassembled WGS sequence"/>
</dbReference>
<comment type="subcellular location">
    <subcellularLocation>
        <location evidence="13">Cytoplasm</location>
    </subcellularLocation>
</comment>
<keyword evidence="10 13" id="KW-0275">Fatty acid biosynthesis</keyword>
<keyword evidence="8 13" id="KW-0460">Magnesium</keyword>
<proteinExistence type="inferred from homology"/>
<evidence type="ECO:0000256" key="6">
    <source>
        <dbReference type="ARBA" id="ARBA00022723"/>
    </source>
</evidence>
<evidence type="ECO:0000256" key="4">
    <source>
        <dbReference type="ARBA" id="ARBA00022516"/>
    </source>
</evidence>
<dbReference type="PANTHER" id="PTHR12215">
    <property type="entry name" value="PHOSPHOPANTETHEINE TRANSFERASE"/>
    <property type="match status" value="1"/>
</dbReference>
<comment type="catalytic activity">
    <reaction evidence="11 13">
        <text>apo-[ACP] + CoA = holo-[ACP] + adenosine 3',5'-bisphosphate + H(+)</text>
        <dbReference type="Rhea" id="RHEA:12068"/>
        <dbReference type="Rhea" id="RHEA-COMP:9685"/>
        <dbReference type="Rhea" id="RHEA-COMP:9690"/>
        <dbReference type="ChEBI" id="CHEBI:15378"/>
        <dbReference type="ChEBI" id="CHEBI:29999"/>
        <dbReference type="ChEBI" id="CHEBI:57287"/>
        <dbReference type="ChEBI" id="CHEBI:58343"/>
        <dbReference type="ChEBI" id="CHEBI:64479"/>
        <dbReference type="EC" id="2.7.8.7"/>
    </reaction>
</comment>
<keyword evidence="5 13" id="KW-0808">Transferase</keyword>
<evidence type="ECO:0000256" key="8">
    <source>
        <dbReference type="ARBA" id="ARBA00022842"/>
    </source>
</evidence>
<evidence type="ECO:0000256" key="5">
    <source>
        <dbReference type="ARBA" id="ARBA00022679"/>
    </source>
</evidence>
<comment type="similarity">
    <text evidence="2">Belongs to the P-Pant transferase superfamily. Gsp/Sfp/HetI/AcpT family.</text>
</comment>
<dbReference type="PANTHER" id="PTHR12215:SF10">
    <property type="entry name" value="L-AMINOADIPATE-SEMIALDEHYDE DEHYDROGENASE-PHOSPHOPANTETHEINYL TRANSFERASE"/>
    <property type="match status" value="1"/>
</dbReference>
<keyword evidence="9 13" id="KW-0443">Lipid metabolism</keyword>
<reference evidence="15 16" key="1">
    <citation type="submission" date="2019-06" db="EMBL/GenBank/DDBJ databases">
        <title>A novel bacterium of genus Marinomonas, isolated from coastal sand.</title>
        <authorList>
            <person name="Huang H."/>
            <person name="Mo K."/>
            <person name="Hu Y."/>
        </authorList>
    </citation>
    <scope>NUCLEOTIDE SEQUENCE [LARGE SCALE GENOMIC DNA]</scope>
    <source>
        <strain evidence="15 16">HB171799</strain>
    </source>
</reference>
<dbReference type="NCBIfam" id="TIGR00556">
    <property type="entry name" value="pantethn_trn"/>
    <property type="match status" value="1"/>
</dbReference>
<comment type="function">
    <text evidence="13">Transfers the 4'-phosphopantetheine moiety from coenzyme A to a Ser of acyl-carrier-protein.</text>
</comment>
<name>A0A501X0Y6_9GAMM</name>
<evidence type="ECO:0000256" key="10">
    <source>
        <dbReference type="ARBA" id="ARBA00023160"/>
    </source>
</evidence>
<dbReference type="HAMAP" id="MF_00101">
    <property type="entry name" value="AcpS"/>
    <property type="match status" value="1"/>
</dbReference>
<keyword evidence="3 13" id="KW-0963">Cytoplasm</keyword>
<dbReference type="EC" id="2.7.8.7" evidence="13"/>
<feature type="binding site" evidence="13">
    <location>
        <position position="8"/>
    </location>
    <ligand>
        <name>Mg(2+)</name>
        <dbReference type="ChEBI" id="CHEBI:18420"/>
    </ligand>
</feature>
<dbReference type="SUPFAM" id="SSF56214">
    <property type="entry name" value="4'-phosphopantetheinyl transferase"/>
    <property type="match status" value="1"/>
</dbReference>
<dbReference type="GO" id="GO:0006633">
    <property type="term" value="P:fatty acid biosynthetic process"/>
    <property type="evidence" value="ECO:0007669"/>
    <property type="project" value="UniProtKB-UniRule"/>
</dbReference>
<evidence type="ECO:0000256" key="2">
    <source>
        <dbReference type="ARBA" id="ARBA00010990"/>
    </source>
</evidence>
<evidence type="ECO:0000256" key="3">
    <source>
        <dbReference type="ARBA" id="ARBA00022490"/>
    </source>
</evidence>
<protein>
    <recommendedName>
        <fullName evidence="13">Holo-[acyl-carrier-protein] synthase</fullName>
        <shortName evidence="13">Holo-ACP synthase</shortName>
        <ecNumber evidence="13">2.7.8.7</ecNumber>
    </recommendedName>
    <alternativeName>
        <fullName evidence="13">4'-phosphopantetheinyl transferase AcpS</fullName>
    </alternativeName>
</protein>
<feature type="binding site" evidence="13">
    <location>
        <position position="60"/>
    </location>
    <ligand>
        <name>Mg(2+)</name>
        <dbReference type="ChEBI" id="CHEBI:18420"/>
    </ligand>
</feature>
<dbReference type="RefSeq" id="WP_140588176.1">
    <property type="nucleotide sequence ID" value="NZ_VFRR01000011.1"/>
</dbReference>
<dbReference type="GO" id="GO:0019878">
    <property type="term" value="P:lysine biosynthetic process via aminoadipic acid"/>
    <property type="evidence" value="ECO:0007669"/>
    <property type="project" value="TreeGrafter"/>
</dbReference>